<dbReference type="AlphaFoldDB" id="A0A9E5MME7"/>
<dbReference type="PANTHER" id="PTHR43708:SF5">
    <property type="entry name" value="CONSERVED EXPRESSED OXIDOREDUCTASE (EUROFUNG)-RELATED"/>
    <property type="match status" value="1"/>
</dbReference>
<sequence>MPSDHPTQTTPLRVGLIGFGLAGSVFHAPLIAAASGLQLTAIVTANPERAALAQATYPQATVYAQAQDLWQNRDELDLVVIASPNRTHKPLALEALNARLAVVVDKPLAVSAADATELAELAEQNGLLLSAYQNRRWDGDFLTLQRLLAEGTLGQVRRYESRFERWRPEPKPGWRQSGSADDAGGVLYDLGSHLIDQALTLFGPVTTVYAELDQHYPNACVDDDSFVALTHRNGVRSHLWMSSVAAHDSHRLRVLGSRAAYCSTGLDGQEAGLKAGMRPDQPSWHDNIIGTRGSLIIGDDRTEFANDPGHYLAYYEQVAQALRQGTRPPVDPRDSASMLAIVEAAQQSAASGQVVTLVKT</sequence>
<evidence type="ECO:0000313" key="5">
    <source>
        <dbReference type="EMBL" id="NHO66230.1"/>
    </source>
</evidence>
<evidence type="ECO:0000259" key="3">
    <source>
        <dbReference type="Pfam" id="PF01408"/>
    </source>
</evidence>
<dbReference type="SUPFAM" id="SSF55347">
    <property type="entry name" value="Glyceraldehyde-3-phosphate dehydrogenase-like, C-terminal domain"/>
    <property type="match status" value="1"/>
</dbReference>
<evidence type="ECO:0000313" key="6">
    <source>
        <dbReference type="Proteomes" id="UP000787472"/>
    </source>
</evidence>
<dbReference type="RefSeq" id="WP_167186686.1">
    <property type="nucleotide sequence ID" value="NZ_JAAONZ010000008.1"/>
</dbReference>
<keyword evidence="6" id="KW-1185">Reference proteome</keyword>
<proteinExistence type="inferred from homology"/>
<dbReference type="PANTHER" id="PTHR43708">
    <property type="entry name" value="CONSERVED EXPRESSED OXIDOREDUCTASE (EUROFUNG)"/>
    <property type="match status" value="1"/>
</dbReference>
<dbReference type="InterPro" id="IPR000683">
    <property type="entry name" value="Gfo/Idh/MocA-like_OxRdtase_N"/>
</dbReference>
<feature type="domain" description="Gfo/Idh/MocA-like oxidoreductase C-terminal" evidence="4">
    <location>
        <begin position="146"/>
        <end position="357"/>
    </location>
</feature>
<evidence type="ECO:0000259" key="4">
    <source>
        <dbReference type="Pfam" id="PF02894"/>
    </source>
</evidence>
<name>A0A9E5MME7_9GAMM</name>
<keyword evidence="2" id="KW-0560">Oxidoreductase</keyword>
<dbReference type="InterPro" id="IPR051317">
    <property type="entry name" value="Gfo/Idh/MocA_oxidoreduct"/>
</dbReference>
<accession>A0A9E5MME7</accession>
<gene>
    <name evidence="5" type="ORF">G8770_11815</name>
</gene>
<dbReference type="GO" id="GO:0016491">
    <property type="term" value="F:oxidoreductase activity"/>
    <property type="evidence" value="ECO:0007669"/>
    <property type="project" value="UniProtKB-KW"/>
</dbReference>
<organism evidence="5 6">
    <name type="scientific">Pseudomaricurvus hydrocarbonicus</name>
    <dbReference type="NCBI Taxonomy" id="1470433"/>
    <lineage>
        <taxon>Bacteria</taxon>
        <taxon>Pseudomonadati</taxon>
        <taxon>Pseudomonadota</taxon>
        <taxon>Gammaproteobacteria</taxon>
        <taxon>Cellvibrionales</taxon>
        <taxon>Cellvibrionaceae</taxon>
        <taxon>Pseudomaricurvus</taxon>
    </lineage>
</organism>
<dbReference type="Proteomes" id="UP000787472">
    <property type="component" value="Unassembled WGS sequence"/>
</dbReference>
<dbReference type="SUPFAM" id="SSF51735">
    <property type="entry name" value="NAD(P)-binding Rossmann-fold domains"/>
    <property type="match status" value="1"/>
</dbReference>
<dbReference type="Gene3D" id="3.40.50.720">
    <property type="entry name" value="NAD(P)-binding Rossmann-like Domain"/>
    <property type="match status" value="1"/>
</dbReference>
<protein>
    <submittedName>
        <fullName evidence="5">Gfo/Idh/MocA family oxidoreductase</fullName>
    </submittedName>
</protein>
<dbReference type="GO" id="GO:0000166">
    <property type="term" value="F:nucleotide binding"/>
    <property type="evidence" value="ECO:0007669"/>
    <property type="project" value="InterPro"/>
</dbReference>
<reference evidence="5" key="1">
    <citation type="submission" date="2020-03" db="EMBL/GenBank/DDBJ databases">
        <authorList>
            <person name="Guo F."/>
        </authorList>
    </citation>
    <scope>NUCLEOTIDE SEQUENCE</scope>
    <source>
        <strain evidence="5">JCM 30134</strain>
    </source>
</reference>
<evidence type="ECO:0000256" key="2">
    <source>
        <dbReference type="ARBA" id="ARBA00023002"/>
    </source>
</evidence>
<dbReference type="Pfam" id="PF01408">
    <property type="entry name" value="GFO_IDH_MocA"/>
    <property type="match status" value="1"/>
</dbReference>
<dbReference type="InterPro" id="IPR036291">
    <property type="entry name" value="NAD(P)-bd_dom_sf"/>
</dbReference>
<dbReference type="Gene3D" id="3.30.360.10">
    <property type="entry name" value="Dihydrodipicolinate Reductase, domain 2"/>
    <property type="match status" value="1"/>
</dbReference>
<comment type="caution">
    <text evidence="5">The sequence shown here is derived from an EMBL/GenBank/DDBJ whole genome shotgun (WGS) entry which is preliminary data.</text>
</comment>
<dbReference type="EMBL" id="JAAONZ010000008">
    <property type="protein sequence ID" value="NHO66230.1"/>
    <property type="molecule type" value="Genomic_DNA"/>
</dbReference>
<dbReference type="Pfam" id="PF02894">
    <property type="entry name" value="GFO_IDH_MocA_C"/>
    <property type="match status" value="1"/>
</dbReference>
<feature type="domain" description="Gfo/Idh/MocA-like oxidoreductase N-terminal" evidence="3">
    <location>
        <begin position="12"/>
        <end position="131"/>
    </location>
</feature>
<comment type="similarity">
    <text evidence="1">Belongs to the Gfo/Idh/MocA family.</text>
</comment>
<dbReference type="InterPro" id="IPR004104">
    <property type="entry name" value="Gfo/Idh/MocA-like_OxRdtase_C"/>
</dbReference>
<evidence type="ECO:0000256" key="1">
    <source>
        <dbReference type="ARBA" id="ARBA00010928"/>
    </source>
</evidence>